<gene>
    <name evidence="3" type="ORF">LNAOJCKE_2664</name>
</gene>
<organism evidence="3 4">
    <name type="scientific">Methylorubrum aminovorans</name>
    <dbReference type="NCBI Taxonomy" id="269069"/>
    <lineage>
        <taxon>Bacteria</taxon>
        <taxon>Pseudomonadati</taxon>
        <taxon>Pseudomonadota</taxon>
        <taxon>Alphaproteobacteria</taxon>
        <taxon>Hyphomicrobiales</taxon>
        <taxon>Methylobacteriaceae</taxon>
        <taxon>Methylorubrum</taxon>
    </lineage>
</organism>
<evidence type="ECO:0000256" key="1">
    <source>
        <dbReference type="SAM" id="Phobius"/>
    </source>
</evidence>
<dbReference type="EMBL" id="BPRC01000008">
    <property type="protein sequence ID" value="GJE65453.1"/>
    <property type="molecule type" value="Genomic_DNA"/>
</dbReference>
<evidence type="ECO:0000313" key="4">
    <source>
        <dbReference type="Proteomes" id="UP001055039"/>
    </source>
</evidence>
<feature type="transmembrane region" description="Helical" evidence="1">
    <location>
        <begin position="52"/>
        <end position="72"/>
    </location>
</feature>
<dbReference type="RefSeq" id="WP_238224852.1">
    <property type="nucleotide sequence ID" value="NZ_BAAADH010000044.1"/>
</dbReference>
<proteinExistence type="predicted"/>
<keyword evidence="1" id="KW-0472">Membrane</keyword>
<accession>A0ABQ4UG12</accession>
<dbReference type="Proteomes" id="UP001055039">
    <property type="component" value="Unassembled WGS sequence"/>
</dbReference>
<sequence length="115" mass="12415">MDQRLPKLAWFSCLAAIAAISAINLTYGGSIKTGKVPMQWGVNGQPTWFAPKAVGLWIIVAILAVTAPGVFLNIRQKAGSASDWYWLGMIATFCFIAAGYAWHISAVMAWAEAQP</sequence>
<reference evidence="3" key="1">
    <citation type="journal article" date="2021" name="Front. Microbiol.">
        <title>Comprehensive Comparative Genomics and Phenotyping of Methylobacterium Species.</title>
        <authorList>
            <person name="Alessa O."/>
            <person name="Ogura Y."/>
            <person name="Fujitani Y."/>
            <person name="Takami H."/>
            <person name="Hayashi T."/>
            <person name="Sahin N."/>
            <person name="Tani A."/>
        </authorList>
    </citation>
    <scope>NUCLEOTIDE SEQUENCE</scope>
    <source>
        <strain evidence="3">NBRC 15686</strain>
    </source>
</reference>
<keyword evidence="1" id="KW-0812">Transmembrane</keyword>
<feature type="transmembrane region" description="Helical" evidence="1">
    <location>
        <begin position="84"/>
        <end position="111"/>
    </location>
</feature>
<name>A0ABQ4UG12_9HYPH</name>
<protein>
    <recommendedName>
        <fullName evidence="2">DUF1648 domain-containing protein</fullName>
    </recommendedName>
</protein>
<dbReference type="InterPro" id="IPR012867">
    <property type="entry name" value="DUF1648"/>
</dbReference>
<dbReference type="Pfam" id="PF07853">
    <property type="entry name" value="DUF1648"/>
    <property type="match status" value="1"/>
</dbReference>
<keyword evidence="4" id="KW-1185">Reference proteome</keyword>
<reference evidence="3" key="2">
    <citation type="submission" date="2021-08" db="EMBL/GenBank/DDBJ databases">
        <authorList>
            <person name="Tani A."/>
            <person name="Ola A."/>
            <person name="Ogura Y."/>
            <person name="Katsura K."/>
            <person name="Hayashi T."/>
        </authorList>
    </citation>
    <scope>NUCLEOTIDE SEQUENCE</scope>
    <source>
        <strain evidence="3">NBRC 15686</strain>
    </source>
</reference>
<evidence type="ECO:0000313" key="3">
    <source>
        <dbReference type="EMBL" id="GJE65453.1"/>
    </source>
</evidence>
<feature type="domain" description="DUF1648" evidence="2">
    <location>
        <begin position="35"/>
        <end position="63"/>
    </location>
</feature>
<evidence type="ECO:0000259" key="2">
    <source>
        <dbReference type="Pfam" id="PF07853"/>
    </source>
</evidence>
<keyword evidence="1" id="KW-1133">Transmembrane helix</keyword>
<comment type="caution">
    <text evidence="3">The sequence shown here is derived from an EMBL/GenBank/DDBJ whole genome shotgun (WGS) entry which is preliminary data.</text>
</comment>